<evidence type="ECO:0000256" key="4">
    <source>
        <dbReference type="ARBA" id="ARBA00022679"/>
    </source>
</evidence>
<dbReference type="InterPro" id="IPR003594">
    <property type="entry name" value="HATPase_dom"/>
</dbReference>
<evidence type="ECO:0000256" key="9">
    <source>
        <dbReference type="PROSITE-ProRule" id="PRU00169"/>
    </source>
</evidence>
<dbReference type="InterPro" id="IPR003661">
    <property type="entry name" value="HisK_dim/P_dom"/>
</dbReference>
<dbReference type="InterPro" id="IPR001789">
    <property type="entry name" value="Sig_transdc_resp-reg_receiver"/>
</dbReference>
<dbReference type="Pfam" id="PF02518">
    <property type="entry name" value="HATPase_c"/>
    <property type="match status" value="1"/>
</dbReference>
<dbReference type="Pfam" id="PF08448">
    <property type="entry name" value="PAS_4"/>
    <property type="match status" value="1"/>
</dbReference>
<dbReference type="Pfam" id="PF00512">
    <property type="entry name" value="HisKA"/>
    <property type="match status" value="1"/>
</dbReference>
<evidence type="ECO:0000256" key="1">
    <source>
        <dbReference type="ARBA" id="ARBA00000085"/>
    </source>
</evidence>
<dbReference type="InterPro" id="IPR036890">
    <property type="entry name" value="HATPase_C_sf"/>
</dbReference>
<feature type="domain" description="PAS" evidence="12">
    <location>
        <begin position="273"/>
        <end position="315"/>
    </location>
</feature>
<dbReference type="Gene3D" id="1.10.287.130">
    <property type="match status" value="1"/>
</dbReference>
<keyword evidence="5" id="KW-0547">Nucleotide-binding</keyword>
<keyword evidence="6 14" id="KW-0418">Kinase</keyword>
<feature type="domain" description="Response regulatory" evidence="11">
    <location>
        <begin position="6"/>
        <end position="125"/>
    </location>
</feature>
<dbReference type="Pfam" id="PF00989">
    <property type="entry name" value="PAS"/>
    <property type="match status" value="1"/>
</dbReference>
<dbReference type="CDD" id="cd00130">
    <property type="entry name" value="PAS"/>
    <property type="match status" value="2"/>
</dbReference>
<evidence type="ECO:0000256" key="3">
    <source>
        <dbReference type="ARBA" id="ARBA00022553"/>
    </source>
</evidence>
<sequence>MSPQRTVLIIDDSAEDRETYRRFLLQDANYTYTILEEEYGESGLDLCQLVKPDVILLDFLLPDIDGLEFLHELQTQSGRTHLPVVMLTGQGNEAIAVAAMKGGAQDYLIKGNTTSESLRLAIHNVVERDRLQRLLEQGEERFRTSVENLLDCFGIYTCVRDASNRIVDFTIEYVNAAACANNRLSQAEQVGKHLFELLPGHQQTGLFEAYCQVVETGEPFFKEVLIYGADKQSLTSALDVRAAKLGDGFVVAWRDITERKQTEAVLRERTRETLLRISKAVESTSDAIGMTDMAGRSIYHNPAFIELYSYKVDELNAAGGLSAIFTEAEIAKQAFEAIRNGRAWNGEVELKSKHGGIVSTLLRADCIVDEFGNQIGLIAVCTDITDRKQTKQKLREQAALLDVATDAIFVRDLEDQILFWNKGAEHLYGWRAAEACGEYAHQLLYQDSAQLETALRSVIEQGEWQGELPNLTKHGKNIIVTSRWALVRDDAGQPKSVLTVDTDITQKKQLEAQYLRTQRLESLGTLASGIAHDLNNILTPILAAAQLLPLKLPHVDEQSQKILEILEASARRGTALVKQVLSFARGVEGKRTVIQVRHLIGEVKQIVKQTFPKTIEVSTDLAPDLWPVFGDATHLHQVLMNLAVNARDAMPEGGRLSFCAENLIIDAHYAQMHLDAQVGPHIAISVADTGAGIPPEVIDKIFEPFFTTKEVGKGTGLGLSTVIGIIKSHGGFINVYSEFGRGAQFKVYLPASEGVETQKEPDMQISLGGGELILVVDDEAPIREVTKTTLEIYNHRVLTASDGIEAIALYAQHQAEIAVVLVDMMMPAMDGTTTIRTLRQMNPQVKIIAASGLMTNNQLAQSLSIQAFLAKPYTAKDLLNTLYEVLDKQ</sequence>
<feature type="modified residue" description="4-aspartylphosphate" evidence="9">
    <location>
        <position position="823"/>
    </location>
</feature>
<dbReference type="SUPFAM" id="SSF52172">
    <property type="entry name" value="CheY-like"/>
    <property type="match status" value="2"/>
</dbReference>
<reference evidence="14" key="1">
    <citation type="submission" date="2020-02" db="EMBL/GenBank/DDBJ databases">
        <authorList>
            <person name="Meier V. D."/>
        </authorList>
    </citation>
    <scope>NUCLEOTIDE SEQUENCE</scope>
    <source>
        <strain evidence="14">AVDCRST_MAG81</strain>
    </source>
</reference>
<dbReference type="Gene3D" id="3.30.450.20">
    <property type="entry name" value="PAS domain"/>
    <property type="match status" value="3"/>
</dbReference>
<dbReference type="SMART" id="SM00448">
    <property type="entry name" value="REC"/>
    <property type="match status" value="2"/>
</dbReference>
<keyword evidence="8" id="KW-0902">Two-component regulatory system</keyword>
<proteinExistence type="predicted"/>
<dbReference type="SUPFAM" id="SSF55874">
    <property type="entry name" value="ATPase domain of HSP90 chaperone/DNA topoisomerase II/histidine kinase"/>
    <property type="match status" value="1"/>
</dbReference>
<feature type="domain" description="PAC" evidence="13">
    <location>
        <begin position="344"/>
        <end position="396"/>
    </location>
</feature>
<dbReference type="Gene3D" id="3.40.50.2300">
    <property type="match status" value="2"/>
</dbReference>
<dbReference type="PROSITE" id="PS50112">
    <property type="entry name" value="PAS"/>
    <property type="match status" value="2"/>
</dbReference>
<dbReference type="SUPFAM" id="SSF47384">
    <property type="entry name" value="Homodimeric domain of signal transducing histidine kinase"/>
    <property type="match status" value="1"/>
</dbReference>
<dbReference type="CDD" id="cd17546">
    <property type="entry name" value="REC_hyHK_CKI1_RcsC-like"/>
    <property type="match status" value="1"/>
</dbReference>
<feature type="domain" description="Histidine kinase" evidence="10">
    <location>
        <begin position="529"/>
        <end position="753"/>
    </location>
</feature>
<protein>
    <recommendedName>
        <fullName evidence="2">histidine kinase</fullName>
        <ecNumber evidence="2">2.7.13.3</ecNumber>
    </recommendedName>
</protein>
<keyword evidence="4" id="KW-0808">Transferase</keyword>
<dbReference type="SMART" id="SM00091">
    <property type="entry name" value="PAS"/>
    <property type="match status" value="3"/>
</dbReference>
<dbReference type="InterPro" id="IPR001610">
    <property type="entry name" value="PAC"/>
</dbReference>
<dbReference type="InterPro" id="IPR000014">
    <property type="entry name" value="PAS"/>
</dbReference>
<keyword evidence="3 9" id="KW-0597">Phosphoprotein</keyword>
<dbReference type="CDD" id="cd00082">
    <property type="entry name" value="HisKA"/>
    <property type="match status" value="1"/>
</dbReference>
<evidence type="ECO:0000259" key="11">
    <source>
        <dbReference type="PROSITE" id="PS50110"/>
    </source>
</evidence>
<feature type="domain" description="Response regulatory" evidence="11">
    <location>
        <begin position="772"/>
        <end position="886"/>
    </location>
</feature>
<dbReference type="AlphaFoldDB" id="A0A6J4VJY8"/>
<dbReference type="PANTHER" id="PTHR43065">
    <property type="entry name" value="SENSOR HISTIDINE KINASE"/>
    <property type="match status" value="1"/>
</dbReference>
<dbReference type="InterPro" id="IPR004358">
    <property type="entry name" value="Sig_transdc_His_kin-like_C"/>
</dbReference>
<evidence type="ECO:0000256" key="2">
    <source>
        <dbReference type="ARBA" id="ARBA00012438"/>
    </source>
</evidence>
<dbReference type="Gene3D" id="3.30.565.10">
    <property type="entry name" value="Histidine kinase-like ATPase, C-terminal domain"/>
    <property type="match status" value="1"/>
</dbReference>
<dbReference type="InterPro" id="IPR005467">
    <property type="entry name" value="His_kinase_dom"/>
</dbReference>
<feature type="domain" description="PAC" evidence="13">
    <location>
        <begin position="464"/>
        <end position="516"/>
    </location>
</feature>
<evidence type="ECO:0000256" key="6">
    <source>
        <dbReference type="ARBA" id="ARBA00022777"/>
    </source>
</evidence>
<dbReference type="PROSITE" id="PS50113">
    <property type="entry name" value="PAC"/>
    <property type="match status" value="2"/>
</dbReference>
<dbReference type="InterPro" id="IPR000700">
    <property type="entry name" value="PAS-assoc_C"/>
</dbReference>
<feature type="domain" description="PAS" evidence="12">
    <location>
        <begin position="393"/>
        <end position="462"/>
    </location>
</feature>
<name>A0A6J4VJY8_9CYAN</name>
<dbReference type="GO" id="GO:0000155">
    <property type="term" value="F:phosphorelay sensor kinase activity"/>
    <property type="evidence" value="ECO:0007669"/>
    <property type="project" value="InterPro"/>
</dbReference>
<comment type="catalytic activity">
    <reaction evidence="1">
        <text>ATP + protein L-histidine = ADP + protein N-phospho-L-histidine.</text>
        <dbReference type="EC" id="2.7.13.3"/>
    </reaction>
</comment>
<dbReference type="InterPro" id="IPR036097">
    <property type="entry name" value="HisK_dim/P_sf"/>
</dbReference>
<accession>A0A6J4VJY8</accession>
<evidence type="ECO:0000259" key="10">
    <source>
        <dbReference type="PROSITE" id="PS50109"/>
    </source>
</evidence>
<dbReference type="InterPro" id="IPR013656">
    <property type="entry name" value="PAS_4"/>
</dbReference>
<dbReference type="Pfam" id="PF13426">
    <property type="entry name" value="PAS_9"/>
    <property type="match status" value="1"/>
</dbReference>
<dbReference type="SMART" id="SM00387">
    <property type="entry name" value="HATPase_c"/>
    <property type="match status" value="1"/>
</dbReference>
<dbReference type="EMBL" id="CADCWO010000154">
    <property type="protein sequence ID" value="CAA9580161.1"/>
    <property type="molecule type" value="Genomic_DNA"/>
</dbReference>
<evidence type="ECO:0000256" key="8">
    <source>
        <dbReference type="ARBA" id="ARBA00023012"/>
    </source>
</evidence>
<dbReference type="GO" id="GO:0006355">
    <property type="term" value="P:regulation of DNA-templated transcription"/>
    <property type="evidence" value="ECO:0007669"/>
    <property type="project" value="InterPro"/>
</dbReference>
<dbReference type="NCBIfam" id="TIGR00229">
    <property type="entry name" value="sensory_box"/>
    <property type="match status" value="2"/>
</dbReference>
<evidence type="ECO:0000313" key="14">
    <source>
        <dbReference type="EMBL" id="CAA9580161.1"/>
    </source>
</evidence>
<dbReference type="PROSITE" id="PS50110">
    <property type="entry name" value="RESPONSE_REGULATORY"/>
    <property type="match status" value="2"/>
</dbReference>
<dbReference type="EC" id="2.7.13.3" evidence="2"/>
<gene>
    <name evidence="14" type="ORF">AVDCRST_MAG81-2855</name>
</gene>
<dbReference type="SUPFAM" id="SSF55785">
    <property type="entry name" value="PYP-like sensor domain (PAS domain)"/>
    <property type="match status" value="3"/>
</dbReference>
<dbReference type="GO" id="GO:0005524">
    <property type="term" value="F:ATP binding"/>
    <property type="evidence" value="ECO:0007669"/>
    <property type="project" value="UniProtKB-KW"/>
</dbReference>
<dbReference type="InterPro" id="IPR011006">
    <property type="entry name" value="CheY-like_superfamily"/>
</dbReference>
<dbReference type="InterPro" id="IPR013767">
    <property type="entry name" value="PAS_fold"/>
</dbReference>
<evidence type="ECO:0000256" key="5">
    <source>
        <dbReference type="ARBA" id="ARBA00022741"/>
    </source>
</evidence>
<dbReference type="SMART" id="SM00086">
    <property type="entry name" value="PAC"/>
    <property type="match status" value="2"/>
</dbReference>
<evidence type="ECO:0000259" key="13">
    <source>
        <dbReference type="PROSITE" id="PS50113"/>
    </source>
</evidence>
<dbReference type="CDD" id="cd00156">
    <property type="entry name" value="REC"/>
    <property type="match status" value="1"/>
</dbReference>
<dbReference type="InterPro" id="IPR035965">
    <property type="entry name" value="PAS-like_dom_sf"/>
</dbReference>
<dbReference type="PANTHER" id="PTHR43065:SF46">
    <property type="entry name" value="C4-DICARBOXYLATE TRANSPORT SENSOR PROTEIN DCTB"/>
    <property type="match status" value="1"/>
</dbReference>
<dbReference type="PROSITE" id="PS50109">
    <property type="entry name" value="HIS_KIN"/>
    <property type="match status" value="1"/>
</dbReference>
<feature type="modified residue" description="4-aspartylphosphate" evidence="9">
    <location>
        <position position="58"/>
    </location>
</feature>
<evidence type="ECO:0000256" key="7">
    <source>
        <dbReference type="ARBA" id="ARBA00022840"/>
    </source>
</evidence>
<dbReference type="Pfam" id="PF00072">
    <property type="entry name" value="Response_reg"/>
    <property type="match status" value="2"/>
</dbReference>
<dbReference type="PRINTS" id="PR00344">
    <property type="entry name" value="BCTRLSENSOR"/>
</dbReference>
<keyword evidence="7" id="KW-0067">ATP-binding</keyword>
<evidence type="ECO:0000259" key="12">
    <source>
        <dbReference type="PROSITE" id="PS50112"/>
    </source>
</evidence>
<dbReference type="SMART" id="SM00388">
    <property type="entry name" value="HisKA"/>
    <property type="match status" value="1"/>
</dbReference>
<organism evidence="14">
    <name type="scientific">uncultured Synechococcales cyanobacterium</name>
    <dbReference type="NCBI Taxonomy" id="1936017"/>
    <lineage>
        <taxon>Bacteria</taxon>
        <taxon>Bacillati</taxon>
        <taxon>Cyanobacteriota</taxon>
        <taxon>Cyanophyceae</taxon>
        <taxon>Synechococcales</taxon>
        <taxon>environmental samples</taxon>
    </lineage>
</organism>